<keyword evidence="14" id="KW-0234">DNA repair</keyword>
<comment type="cofactor">
    <cofactor evidence="1">
        <name>Zn(2+)</name>
        <dbReference type="ChEBI" id="CHEBI:29105"/>
    </cofactor>
</comment>
<keyword evidence="12" id="KW-0460">Magnesium</keyword>
<evidence type="ECO:0000256" key="10">
    <source>
        <dbReference type="ARBA" id="ARBA00022833"/>
    </source>
</evidence>
<evidence type="ECO:0000259" key="21">
    <source>
        <dbReference type="PROSITE" id="PS51131"/>
    </source>
</evidence>
<dbReference type="Gene3D" id="1.10.287.510">
    <property type="entry name" value="Helix hairpin bin"/>
    <property type="match status" value="1"/>
</dbReference>
<sequence length="1461" mass="170902">MASVDKLSIQGIRSFGPKEEDKQVIKFFTPLTLIVGQNGAGKTTVIECLKYATTGDMPPGSRGQSHAFVHDPKIANELEVRGQVKLSFKDVNAKGVVVCRNIVATQKVKKVEFKTLESTLTRAKDFGEKVQISSKCADLNFEMIGCLGVSKAVLNNVIFCHQEEANWPLSESKALKTKFDEIFAATRYIKTLDHIRKFKQEQLGSIREYQAEIKYLKQNKEKATEIKDNISKAEARLAATTETVNKIKEQLEPVKNKLEDIAQKEGSIYELEKKVENLESGKEQMDRNQRELEAKIEHFFEGPTEELRRLHHEHHTRMQTKEDNLHRAQKELDFLYREIQECNDEQTKLLMEQGKLEQEAKHHQQSVNKRDSLMQLVAEEFGFEGIGNLPYSTRQVKEFMSNLKQQLEQYVAETKSTKKHYDEKESEFQKQIDDLRDVKTKLEHNEKIKQDTIIENKKVLKNVTSELDRLDASAHKLDELEEELQKAQRDLKEEEKNSNIDELKTEIRDLQLEKKDQENKLNKVNKELTIMTVQTSTRAELEMLQRDKRTKEEDIKRLKSKHDDEVKHLLGHFPTQNVRMMLSDYLLKQSRAVKLEENQLQRKRSQLSAKEQQWKMTKELLKKKEDELRGYEEKIFEVSGRHDFDQELDDLEVSIYHLQDEKGALKASEHLYGRYTKQLQKADARCPLCHRGFGGDQEVQDLIQELHSKLRRVPENLTKKTKEIDKQEKKRRSMLQLKPVKESMVKISETDIPDMKSKLTSLNSEIEKLRQEISEAEDGLSLLQIDESTAKDIEPDALMIDKMQNEISNLERKIQEKQSKLTGGDSGRTMQQVSLAKKQLEMELETLNRNLEHRRQTIQDTSETLQDLRGVVNQITHEKLNLSSQLQKSKQLEEKRAALITETKECQHEIESNREQLAPVERMLGSLRDQKRNITEKKETELEKGKALIEKVNSKRNEVSNLTKDIDNSDIDELEEMPKSASERELSSHGDDDKMADTDGSLRLIDVRERELQDNLQLRKRQEEIKVYETQINELKENLEGYDYRSLRKEKTKLHNEQEELQRQKNVAVTRQIREDNEMKMYQKELQDDMYRDADEKFRNKMMQLETKALANSDLEKYYKALDRAVIKYHHTKMDEINQIMKELWKSTYKGNDIDAIEIRSDEEDGGGAYKRRNYNYRVVMLKGDTSLDMRGRCSAGQKVLASILIRLALAETFLSILQYRELGIWTGRVSILQYRELGIWTGRVSILQYRELGIWTGRVSILQYRELGIWTGRVSILQYRELGIWTGRVSILQYRELGIWTGRVSILQYRELGIWTGRVSILQYRELGIWTGRVSILQYRELGIWTGRVSILQYRELGIWTGRVSILQYRELGIWTGRVSILQYRELGIWTGRVSILQYRELGIWTGRVSILQYRELGIWTGRVSILQYRELGIWTGRVSILQYRELGIWTDRVSILQYK</sequence>
<feature type="binding site" evidence="18">
    <location>
        <position position="686"/>
    </location>
    <ligand>
        <name>Zn(2+)</name>
        <dbReference type="ChEBI" id="CHEBI:29105"/>
    </ligand>
</feature>
<evidence type="ECO:0000313" key="22">
    <source>
        <dbReference type="Proteomes" id="UP000694865"/>
    </source>
</evidence>
<accession>A0ABM0M984</accession>
<feature type="compositionally biased region" description="Basic and acidic residues" evidence="20">
    <location>
        <begin position="976"/>
        <end position="997"/>
    </location>
</feature>
<keyword evidence="6 18" id="KW-0479">Metal-binding</keyword>
<gene>
    <name evidence="23" type="primary">LOC100369030</name>
</gene>
<keyword evidence="10 18" id="KW-0862">Zinc</keyword>
<evidence type="ECO:0000256" key="3">
    <source>
        <dbReference type="ARBA" id="ARBA00004286"/>
    </source>
</evidence>
<feature type="binding site" evidence="18">
    <location>
        <position position="689"/>
    </location>
    <ligand>
        <name>Zn(2+)</name>
        <dbReference type="ChEBI" id="CHEBI:29105"/>
    </ligand>
</feature>
<comment type="similarity">
    <text evidence="4">Belongs to the SMC family. RAD50 subfamily.</text>
</comment>
<keyword evidence="7" id="KW-0547">Nucleotide-binding</keyword>
<evidence type="ECO:0000256" key="15">
    <source>
        <dbReference type="ARBA" id="ARBA00023242"/>
    </source>
</evidence>
<keyword evidence="11" id="KW-0067">ATP-binding</keyword>
<dbReference type="PANTHER" id="PTHR18867">
    <property type="entry name" value="RAD50"/>
    <property type="match status" value="1"/>
</dbReference>
<keyword evidence="13 19" id="KW-0175">Coiled coil</keyword>
<feature type="region of interest" description="Disordered" evidence="20">
    <location>
        <begin position="966"/>
        <end position="998"/>
    </location>
</feature>
<dbReference type="Pfam" id="PF04423">
    <property type="entry name" value="Rad50_zn_hook"/>
    <property type="match status" value="1"/>
</dbReference>
<evidence type="ECO:0000256" key="18">
    <source>
        <dbReference type="PROSITE-ProRule" id="PRU00471"/>
    </source>
</evidence>
<evidence type="ECO:0000256" key="8">
    <source>
        <dbReference type="ARBA" id="ARBA00022763"/>
    </source>
</evidence>
<proteinExistence type="inferred from homology"/>
<feature type="coiled-coil region" evidence="19">
    <location>
        <begin position="593"/>
        <end position="641"/>
    </location>
</feature>
<dbReference type="Pfam" id="PF13476">
    <property type="entry name" value="AAA_23"/>
    <property type="match status" value="1"/>
</dbReference>
<keyword evidence="22" id="KW-1185">Reference proteome</keyword>
<dbReference type="Gene3D" id="3.40.50.300">
    <property type="entry name" value="P-loop containing nucleotide triphosphate hydrolases"/>
    <property type="match status" value="2"/>
</dbReference>
<comment type="catalytic activity">
    <reaction evidence="17">
        <text>ATP + H2O = ADP + phosphate + H(+)</text>
        <dbReference type="Rhea" id="RHEA:13065"/>
        <dbReference type="ChEBI" id="CHEBI:15377"/>
        <dbReference type="ChEBI" id="CHEBI:15378"/>
        <dbReference type="ChEBI" id="CHEBI:30616"/>
        <dbReference type="ChEBI" id="CHEBI:43474"/>
        <dbReference type="ChEBI" id="CHEBI:456216"/>
    </reaction>
</comment>
<evidence type="ECO:0000256" key="16">
    <source>
        <dbReference type="ARBA" id="ARBA00023254"/>
    </source>
</evidence>
<evidence type="ECO:0000256" key="13">
    <source>
        <dbReference type="ARBA" id="ARBA00023054"/>
    </source>
</evidence>
<dbReference type="SUPFAM" id="SSF52540">
    <property type="entry name" value="P-loop containing nucleoside triphosphate hydrolases"/>
    <property type="match status" value="2"/>
</dbReference>
<keyword evidence="8" id="KW-0227">DNA damage</keyword>
<evidence type="ECO:0000256" key="6">
    <source>
        <dbReference type="ARBA" id="ARBA00022723"/>
    </source>
</evidence>
<evidence type="ECO:0000256" key="17">
    <source>
        <dbReference type="ARBA" id="ARBA00049360"/>
    </source>
</evidence>
<feature type="coiled-coil region" evidence="19">
    <location>
        <begin position="752"/>
        <end position="909"/>
    </location>
</feature>
<evidence type="ECO:0000256" key="2">
    <source>
        <dbReference type="ARBA" id="ARBA00004123"/>
    </source>
</evidence>
<evidence type="ECO:0000256" key="12">
    <source>
        <dbReference type="ARBA" id="ARBA00022842"/>
    </source>
</evidence>
<evidence type="ECO:0000256" key="20">
    <source>
        <dbReference type="SAM" id="MobiDB-lite"/>
    </source>
</evidence>
<evidence type="ECO:0000256" key="5">
    <source>
        <dbReference type="ARBA" id="ARBA00022454"/>
    </source>
</evidence>
<dbReference type="InterPro" id="IPR004584">
    <property type="entry name" value="Rad50_eukaryotes"/>
</dbReference>
<evidence type="ECO:0000256" key="19">
    <source>
        <dbReference type="SAM" id="Coils"/>
    </source>
</evidence>
<keyword evidence="9" id="KW-0378">Hydrolase</keyword>
<dbReference type="InterPro" id="IPR038729">
    <property type="entry name" value="Rad50/SbcC_AAA"/>
</dbReference>
<feature type="coiled-coil region" evidence="19">
    <location>
        <begin position="1018"/>
        <end position="1067"/>
    </location>
</feature>
<comment type="subcellular location">
    <subcellularLocation>
        <location evidence="3">Chromosome</location>
    </subcellularLocation>
    <subcellularLocation>
        <location evidence="2">Nucleus</location>
    </subcellularLocation>
</comment>
<organism evidence="22 23">
    <name type="scientific">Saccoglossus kowalevskii</name>
    <name type="common">Acorn worm</name>
    <dbReference type="NCBI Taxonomy" id="10224"/>
    <lineage>
        <taxon>Eukaryota</taxon>
        <taxon>Metazoa</taxon>
        <taxon>Hemichordata</taxon>
        <taxon>Enteropneusta</taxon>
        <taxon>Harrimaniidae</taxon>
        <taxon>Saccoglossus</taxon>
    </lineage>
</organism>
<evidence type="ECO:0000256" key="1">
    <source>
        <dbReference type="ARBA" id="ARBA00001947"/>
    </source>
</evidence>
<dbReference type="PROSITE" id="PS51131">
    <property type="entry name" value="ZN_HOOK"/>
    <property type="match status" value="1"/>
</dbReference>
<dbReference type="GeneID" id="100369030"/>
<evidence type="ECO:0000256" key="7">
    <source>
        <dbReference type="ARBA" id="ARBA00022741"/>
    </source>
</evidence>
<protein>
    <submittedName>
        <fullName evidence="23">DNA repair protein RAD50-like</fullName>
    </submittedName>
</protein>
<dbReference type="SUPFAM" id="SSF75712">
    <property type="entry name" value="Rad50 coiled-coil Zn hook"/>
    <property type="match status" value="1"/>
</dbReference>
<feature type="domain" description="Zinc-hook" evidence="21">
    <location>
        <begin position="641"/>
        <end position="739"/>
    </location>
</feature>
<reference evidence="23" key="1">
    <citation type="submission" date="2025-08" db="UniProtKB">
        <authorList>
            <consortium name="RefSeq"/>
        </authorList>
    </citation>
    <scope>IDENTIFICATION</scope>
    <source>
        <tissue evidence="23">Testes</tissue>
    </source>
</reference>
<evidence type="ECO:0000256" key="11">
    <source>
        <dbReference type="ARBA" id="ARBA00022840"/>
    </source>
</evidence>
<feature type="coiled-coil region" evidence="19">
    <location>
        <begin position="400"/>
        <end position="561"/>
    </location>
</feature>
<keyword evidence="15" id="KW-0539">Nucleus</keyword>
<evidence type="ECO:0000256" key="14">
    <source>
        <dbReference type="ARBA" id="ARBA00023204"/>
    </source>
</evidence>
<dbReference type="NCBIfam" id="TIGR00606">
    <property type="entry name" value="rad50"/>
    <property type="match status" value="1"/>
</dbReference>
<keyword evidence="5" id="KW-0158">Chromosome</keyword>
<dbReference type="InterPro" id="IPR027417">
    <property type="entry name" value="P-loop_NTPase"/>
</dbReference>
<evidence type="ECO:0000256" key="9">
    <source>
        <dbReference type="ARBA" id="ARBA00022801"/>
    </source>
</evidence>
<evidence type="ECO:0000313" key="23">
    <source>
        <dbReference type="RefSeq" id="XP_006816575.1"/>
    </source>
</evidence>
<name>A0ABM0M984_SACKO</name>
<dbReference type="RefSeq" id="XP_006816575.1">
    <property type="nucleotide sequence ID" value="XM_006816512.1"/>
</dbReference>
<feature type="coiled-coil region" evidence="19">
    <location>
        <begin position="206"/>
        <end position="345"/>
    </location>
</feature>
<dbReference type="PANTHER" id="PTHR18867:SF12">
    <property type="entry name" value="DNA REPAIR PROTEIN RAD50"/>
    <property type="match status" value="1"/>
</dbReference>
<dbReference type="Proteomes" id="UP000694865">
    <property type="component" value="Unplaced"/>
</dbReference>
<keyword evidence="16" id="KW-0469">Meiosis</keyword>
<dbReference type="InterPro" id="IPR013134">
    <property type="entry name" value="Zn_hook_RAD50"/>
</dbReference>
<evidence type="ECO:0000256" key="4">
    <source>
        <dbReference type="ARBA" id="ARBA00009439"/>
    </source>
</evidence>